<evidence type="ECO:0000313" key="7">
    <source>
        <dbReference type="EMBL" id="CAH0395588.1"/>
    </source>
</evidence>
<dbReference type="GO" id="GO:0006054">
    <property type="term" value="P:N-acetylneuraminate metabolic process"/>
    <property type="evidence" value="ECO:0007669"/>
    <property type="project" value="UniProtKB-ARBA"/>
</dbReference>
<evidence type="ECO:0000313" key="8">
    <source>
        <dbReference type="Proteomes" id="UP001152759"/>
    </source>
</evidence>
<dbReference type="InterPro" id="IPR051690">
    <property type="entry name" value="PseI-like"/>
</dbReference>
<dbReference type="Gene3D" id="3.20.20.70">
    <property type="entry name" value="Aldolase class I"/>
    <property type="match status" value="1"/>
</dbReference>
<organism evidence="7 8">
    <name type="scientific">Bemisia tabaci</name>
    <name type="common">Sweetpotato whitefly</name>
    <name type="synonym">Aleurodes tabaci</name>
    <dbReference type="NCBI Taxonomy" id="7038"/>
    <lineage>
        <taxon>Eukaryota</taxon>
        <taxon>Metazoa</taxon>
        <taxon>Ecdysozoa</taxon>
        <taxon>Arthropoda</taxon>
        <taxon>Hexapoda</taxon>
        <taxon>Insecta</taxon>
        <taxon>Pterygota</taxon>
        <taxon>Neoptera</taxon>
        <taxon>Paraneoptera</taxon>
        <taxon>Hemiptera</taxon>
        <taxon>Sternorrhyncha</taxon>
        <taxon>Aleyrodoidea</taxon>
        <taxon>Aleyrodidae</taxon>
        <taxon>Aleyrodinae</taxon>
        <taxon>Bemisia</taxon>
    </lineage>
</organism>
<accession>A0A9P0F9U8</accession>
<reference evidence="7" key="1">
    <citation type="submission" date="2021-12" db="EMBL/GenBank/DDBJ databases">
        <authorList>
            <person name="King R."/>
        </authorList>
    </citation>
    <scope>NUCLEOTIDE SEQUENCE</scope>
</reference>
<dbReference type="PANTHER" id="PTHR42966:SF1">
    <property type="entry name" value="SIALIC ACID SYNTHASE"/>
    <property type="match status" value="1"/>
</dbReference>
<name>A0A9P0F9U8_BEMTA</name>
<dbReference type="PANTHER" id="PTHR42966">
    <property type="entry name" value="N-ACETYLNEURAMINATE SYNTHASE"/>
    <property type="match status" value="1"/>
</dbReference>
<dbReference type="Pfam" id="PF03102">
    <property type="entry name" value="NeuB"/>
    <property type="match status" value="1"/>
</dbReference>
<dbReference type="GO" id="GO:0047444">
    <property type="term" value="F:N-acylneuraminate-9-phosphate synthase activity"/>
    <property type="evidence" value="ECO:0007669"/>
    <property type="project" value="UniProtKB-EC"/>
</dbReference>
<dbReference type="InterPro" id="IPR057736">
    <property type="entry name" value="SAF_PseI/NeuA/NeuB"/>
</dbReference>
<evidence type="ECO:0000256" key="2">
    <source>
        <dbReference type="ARBA" id="ARBA00050599"/>
    </source>
</evidence>
<keyword evidence="1" id="KW-0808">Transferase</keyword>
<dbReference type="SUPFAM" id="SSF51569">
    <property type="entry name" value="Aldolase"/>
    <property type="match status" value="1"/>
</dbReference>
<keyword evidence="8" id="KW-1185">Reference proteome</keyword>
<dbReference type="InterPro" id="IPR013974">
    <property type="entry name" value="SAF"/>
</dbReference>
<proteinExistence type="predicted"/>
<dbReference type="SUPFAM" id="SSF51269">
    <property type="entry name" value="AFP III-like domain"/>
    <property type="match status" value="1"/>
</dbReference>
<dbReference type="OrthoDB" id="9928645at2759"/>
<dbReference type="Proteomes" id="UP001152759">
    <property type="component" value="Chromosome 9"/>
</dbReference>
<evidence type="ECO:0000256" key="4">
    <source>
        <dbReference type="ARBA" id="ARBA00067780"/>
    </source>
</evidence>
<dbReference type="GO" id="GO:0016051">
    <property type="term" value="P:carbohydrate biosynthetic process"/>
    <property type="evidence" value="ECO:0007669"/>
    <property type="project" value="InterPro"/>
</dbReference>
<dbReference type="EMBL" id="OU963870">
    <property type="protein sequence ID" value="CAH0395588.1"/>
    <property type="molecule type" value="Genomic_DNA"/>
</dbReference>
<dbReference type="InterPro" id="IPR036732">
    <property type="entry name" value="AFP_Neu5c_C_sf"/>
</dbReference>
<dbReference type="EC" id="2.5.1.57" evidence="3"/>
<evidence type="ECO:0000256" key="1">
    <source>
        <dbReference type="ARBA" id="ARBA00022679"/>
    </source>
</evidence>
<dbReference type="SMART" id="SM00858">
    <property type="entry name" value="SAF"/>
    <property type="match status" value="1"/>
</dbReference>
<dbReference type="InterPro" id="IPR006190">
    <property type="entry name" value="SAF_AFP_Neu5Ac"/>
</dbReference>
<gene>
    <name evidence="7" type="ORF">BEMITA_LOCUS13757</name>
</gene>
<dbReference type="PROSITE" id="PS50844">
    <property type="entry name" value="AFP_LIKE"/>
    <property type="match status" value="1"/>
</dbReference>
<dbReference type="InterPro" id="IPR013132">
    <property type="entry name" value="PseI/NeuA/B-like_N"/>
</dbReference>
<evidence type="ECO:0000256" key="3">
    <source>
        <dbReference type="ARBA" id="ARBA00066534"/>
    </source>
</evidence>
<dbReference type="GO" id="GO:1901137">
    <property type="term" value="P:carbohydrate derivative biosynthetic process"/>
    <property type="evidence" value="ECO:0007669"/>
    <property type="project" value="UniProtKB-ARBA"/>
</dbReference>
<dbReference type="InterPro" id="IPR013785">
    <property type="entry name" value="Aldolase_TIM"/>
</dbReference>
<dbReference type="FunFam" id="3.20.20.70:FF:000144">
    <property type="entry name" value="sialic acid synthase"/>
    <property type="match status" value="1"/>
</dbReference>
<dbReference type="CDD" id="cd11615">
    <property type="entry name" value="SAF_NeuB_like"/>
    <property type="match status" value="1"/>
</dbReference>
<sequence>MLAEDLELIPGRWIGSKHPCFVIAEIGQNHQGNIYTAKQLIETAKKCGADCVKFQKAYNGEKFNKAALARPYLSKHSWGRTYGEHKKYLEFSDEDFRELRNYAEKVIKIPFTASAMDSKSVSFLESMKVPFIKIGSGDVKNIPLIRQAAATNIPLVISTGMSDMEGVQEIYATVKQLHKKFILLHCVSAYPPPPREINLRVISEFQDRFPDVHIGYSGHECGIGVCLAAVTKGARVIERHITLDKNLKGNDHHCSLEPKEFKQMVEEIRTIEAALGQRQKRIQDSELPCIAKLGKTIVAATNLSKGTVLTPECVKIKVAEPKGLDPKEYEGRRLNRDVAEDESITTQCVQTL</sequence>
<evidence type="ECO:0000259" key="6">
    <source>
        <dbReference type="PROSITE" id="PS50844"/>
    </source>
</evidence>
<dbReference type="Gene3D" id="3.90.1210.10">
    <property type="entry name" value="Antifreeze-like/N-acetylneuraminic acid synthase C-terminal domain"/>
    <property type="match status" value="1"/>
</dbReference>
<feature type="domain" description="AFP-like" evidence="6">
    <location>
        <begin position="296"/>
        <end position="352"/>
    </location>
</feature>
<comment type="catalytic activity">
    <reaction evidence="2">
        <text>aldehydo-N-acetyl-D-mannosamine 6-phosphate + phosphoenolpyruvate + H2O = N-acetylneuraminate 9-phosphate + phosphate</text>
        <dbReference type="Rhea" id="RHEA:80835"/>
        <dbReference type="ChEBI" id="CHEBI:15377"/>
        <dbReference type="ChEBI" id="CHEBI:43474"/>
        <dbReference type="ChEBI" id="CHEBI:58557"/>
        <dbReference type="ChEBI" id="CHEBI:58702"/>
        <dbReference type="ChEBI" id="CHEBI:231734"/>
        <dbReference type="EC" id="2.5.1.57"/>
    </reaction>
    <physiologicalReaction direction="left-to-right" evidence="2">
        <dbReference type="Rhea" id="RHEA:80836"/>
    </physiologicalReaction>
</comment>
<evidence type="ECO:0000256" key="5">
    <source>
        <dbReference type="ARBA" id="ARBA00083845"/>
    </source>
</evidence>
<dbReference type="AlphaFoldDB" id="A0A9P0F9U8"/>
<protein>
    <recommendedName>
        <fullName evidence="4">N-acetylneuraminate-9-phosphate synthase</fullName>
        <ecNumber evidence="3">2.5.1.57</ecNumber>
    </recommendedName>
    <alternativeName>
        <fullName evidence="5">Sialic acid synthase</fullName>
    </alternativeName>
</protein>
<dbReference type="KEGG" id="btab:109035180"/>